<evidence type="ECO:0000256" key="6">
    <source>
        <dbReference type="ARBA" id="ARBA00023157"/>
    </source>
</evidence>
<dbReference type="InterPro" id="IPR033121">
    <property type="entry name" value="PEPTIDASE_A1"/>
</dbReference>
<dbReference type="PANTHER" id="PTHR47966:SF76">
    <property type="entry name" value="ASPARTIC PROTEINASE A1"/>
    <property type="match status" value="1"/>
</dbReference>
<organism evidence="10 11">
    <name type="scientific">Lactuca sativa</name>
    <name type="common">Garden lettuce</name>
    <dbReference type="NCBI Taxonomy" id="4236"/>
    <lineage>
        <taxon>Eukaryota</taxon>
        <taxon>Viridiplantae</taxon>
        <taxon>Streptophyta</taxon>
        <taxon>Embryophyta</taxon>
        <taxon>Tracheophyta</taxon>
        <taxon>Spermatophyta</taxon>
        <taxon>Magnoliopsida</taxon>
        <taxon>eudicotyledons</taxon>
        <taxon>Gunneridae</taxon>
        <taxon>Pentapetalae</taxon>
        <taxon>asterids</taxon>
        <taxon>campanulids</taxon>
        <taxon>Asterales</taxon>
        <taxon>Asteraceae</taxon>
        <taxon>Cichorioideae</taxon>
        <taxon>Cichorieae</taxon>
        <taxon>Lactucinae</taxon>
        <taxon>Lactuca</taxon>
    </lineage>
</organism>
<dbReference type="InterPro" id="IPR001461">
    <property type="entry name" value="Aspartic_peptidase_A1"/>
</dbReference>
<keyword evidence="8" id="KW-1133">Transmembrane helix</keyword>
<keyword evidence="7" id="KW-0325">Glycoprotein</keyword>
<gene>
    <name evidence="10" type="ORF">LSAT_V11C400180930</name>
</gene>
<keyword evidence="4" id="KW-0378">Hydrolase</keyword>
<dbReference type="EMBL" id="NBSK02000004">
    <property type="protein sequence ID" value="KAJ0213883.1"/>
    <property type="molecule type" value="Genomic_DNA"/>
</dbReference>
<keyword evidence="11" id="KW-1185">Reference proteome</keyword>
<keyword evidence="2" id="KW-0645">Protease</keyword>
<evidence type="ECO:0000313" key="11">
    <source>
        <dbReference type="Proteomes" id="UP000235145"/>
    </source>
</evidence>
<evidence type="ECO:0000256" key="1">
    <source>
        <dbReference type="ARBA" id="ARBA00007447"/>
    </source>
</evidence>
<keyword evidence="8" id="KW-0812">Transmembrane</keyword>
<evidence type="ECO:0000256" key="2">
    <source>
        <dbReference type="ARBA" id="ARBA00022670"/>
    </source>
</evidence>
<keyword evidence="5" id="KW-0865">Zymogen</keyword>
<dbReference type="GO" id="GO:0006508">
    <property type="term" value="P:proteolysis"/>
    <property type="evidence" value="ECO:0007669"/>
    <property type="project" value="UniProtKB-KW"/>
</dbReference>
<feature type="domain" description="Peptidase A1" evidence="9">
    <location>
        <begin position="149"/>
        <end position="186"/>
    </location>
</feature>
<dbReference type="InterPro" id="IPR021109">
    <property type="entry name" value="Peptidase_aspartic_dom_sf"/>
</dbReference>
<comment type="caution">
    <text evidence="10">The sequence shown here is derived from an EMBL/GenBank/DDBJ whole genome shotgun (WGS) entry which is preliminary data.</text>
</comment>
<dbReference type="Proteomes" id="UP000235145">
    <property type="component" value="Unassembled WGS sequence"/>
</dbReference>
<proteinExistence type="inferred from homology"/>
<reference evidence="10 11" key="1">
    <citation type="journal article" date="2017" name="Nat. Commun.">
        <title>Genome assembly with in vitro proximity ligation data and whole-genome triplication in lettuce.</title>
        <authorList>
            <person name="Reyes-Chin-Wo S."/>
            <person name="Wang Z."/>
            <person name="Yang X."/>
            <person name="Kozik A."/>
            <person name="Arikit S."/>
            <person name="Song C."/>
            <person name="Xia L."/>
            <person name="Froenicke L."/>
            <person name="Lavelle D.O."/>
            <person name="Truco M.J."/>
            <person name="Xia R."/>
            <person name="Zhu S."/>
            <person name="Xu C."/>
            <person name="Xu H."/>
            <person name="Xu X."/>
            <person name="Cox K."/>
            <person name="Korf I."/>
            <person name="Meyers B.C."/>
            <person name="Michelmore R.W."/>
        </authorList>
    </citation>
    <scope>NUCLEOTIDE SEQUENCE [LARGE SCALE GENOMIC DNA]</scope>
    <source>
        <strain evidence="11">cv. Salinas</strain>
        <tissue evidence="10">Seedlings</tissue>
    </source>
</reference>
<feature type="transmembrane region" description="Helical" evidence="8">
    <location>
        <begin position="6"/>
        <end position="24"/>
    </location>
</feature>
<keyword evidence="6" id="KW-1015">Disulfide bond</keyword>
<protein>
    <recommendedName>
        <fullName evidence="9">Peptidase A1 domain-containing protein</fullName>
    </recommendedName>
</protein>
<keyword evidence="3" id="KW-0064">Aspartyl protease</keyword>
<sequence length="190" mass="21763">MTYHDLTYHVFIIFEFLQILIAIITGKHAIIEYGGESISGYFSEDNIKIGNIVIEDQSKLPEWSLWFGWMNVLFKLRIQPPNSSCSTTGDLKTPNEKLVYEEGQIRQKTEIKGVLDLGIDDEDGFVYKEIMYTKEDDDDDDDEIEKEGKKLEFIEVTREPGFTFLGGKFDGILGLGFKENSIDNSIPDTR</sequence>
<evidence type="ECO:0000256" key="5">
    <source>
        <dbReference type="ARBA" id="ARBA00023145"/>
    </source>
</evidence>
<evidence type="ECO:0000256" key="8">
    <source>
        <dbReference type="SAM" id="Phobius"/>
    </source>
</evidence>
<dbReference type="GO" id="GO:0004190">
    <property type="term" value="F:aspartic-type endopeptidase activity"/>
    <property type="evidence" value="ECO:0007669"/>
    <property type="project" value="UniProtKB-KW"/>
</dbReference>
<dbReference type="Pfam" id="PF00026">
    <property type="entry name" value="Asp"/>
    <property type="match status" value="1"/>
</dbReference>
<dbReference type="PANTHER" id="PTHR47966">
    <property type="entry name" value="BETA-SITE APP-CLEAVING ENZYME, ISOFORM A-RELATED"/>
    <property type="match status" value="1"/>
</dbReference>
<evidence type="ECO:0000256" key="3">
    <source>
        <dbReference type="ARBA" id="ARBA00022750"/>
    </source>
</evidence>
<evidence type="ECO:0000256" key="7">
    <source>
        <dbReference type="ARBA" id="ARBA00023180"/>
    </source>
</evidence>
<name>A0A9R1VXW6_LACSA</name>
<accession>A0A9R1VXW6</accession>
<evidence type="ECO:0000259" key="9">
    <source>
        <dbReference type="Pfam" id="PF00026"/>
    </source>
</evidence>
<dbReference type="AlphaFoldDB" id="A0A9R1VXW6"/>
<dbReference type="Gene3D" id="2.40.70.10">
    <property type="entry name" value="Acid Proteases"/>
    <property type="match status" value="1"/>
</dbReference>
<dbReference type="SUPFAM" id="SSF50630">
    <property type="entry name" value="Acid proteases"/>
    <property type="match status" value="1"/>
</dbReference>
<comment type="similarity">
    <text evidence="1">Belongs to the peptidase A1 family.</text>
</comment>
<evidence type="ECO:0000313" key="10">
    <source>
        <dbReference type="EMBL" id="KAJ0213883.1"/>
    </source>
</evidence>
<keyword evidence="8" id="KW-0472">Membrane</keyword>
<evidence type="ECO:0000256" key="4">
    <source>
        <dbReference type="ARBA" id="ARBA00022801"/>
    </source>
</evidence>